<dbReference type="Proteomes" id="UP000655410">
    <property type="component" value="Unassembled WGS sequence"/>
</dbReference>
<protein>
    <submittedName>
        <fullName evidence="3">Methylmalonyl-CoA mutase</fullName>
    </submittedName>
</protein>
<feature type="domain" description="Methylmalonyl-CoA mutase alpha/beta chain catalytic" evidence="2">
    <location>
        <begin position="166"/>
        <end position="400"/>
    </location>
</feature>
<dbReference type="Pfam" id="PF01642">
    <property type="entry name" value="MM_CoA_mutase"/>
    <property type="match status" value="1"/>
</dbReference>
<reference evidence="4" key="1">
    <citation type="journal article" date="2019" name="Int. J. Syst. Evol. Microbiol.">
        <title>The Global Catalogue of Microorganisms (GCM) 10K type strain sequencing project: providing services to taxonomists for standard genome sequencing and annotation.</title>
        <authorList>
            <consortium name="The Broad Institute Genomics Platform"/>
            <consortium name="The Broad Institute Genome Sequencing Center for Infectious Disease"/>
            <person name="Wu L."/>
            <person name="Ma J."/>
        </authorList>
    </citation>
    <scope>NUCLEOTIDE SEQUENCE [LARGE SCALE GENOMIC DNA]</scope>
    <source>
        <strain evidence="4">CGMCC 4.7371</strain>
    </source>
</reference>
<dbReference type="PANTHER" id="PTHR48101:SF4">
    <property type="entry name" value="METHYLMALONYL-COA MUTASE, MITOCHONDRIAL"/>
    <property type="match status" value="1"/>
</dbReference>
<gene>
    <name evidence="3" type="ORF">GCM10011584_02020</name>
</gene>
<dbReference type="PANTHER" id="PTHR48101">
    <property type="entry name" value="METHYLMALONYL-COA MUTASE, MITOCHONDRIAL-RELATED"/>
    <property type="match status" value="1"/>
</dbReference>
<dbReference type="InterPro" id="IPR006099">
    <property type="entry name" value="MeMalonylCoA_mutase_a/b_cat"/>
</dbReference>
<dbReference type="Gene3D" id="3.40.50.280">
    <property type="entry name" value="Cobalamin-binding domain"/>
    <property type="match status" value="1"/>
</dbReference>
<evidence type="ECO:0000313" key="3">
    <source>
        <dbReference type="EMBL" id="GGO84451.1"/>
    </source>
</evidence>
<evidence type="ECO:0000259" key="2">
    <source>
        <dbReference type="Pfam" id="PF01642"/>
    </source>
</evidence>
<dbReference type="SUPFAM" id="SSF51703">
    <property type="entry name" value="Cobalamin (vitamin B12)-dependent enzymes"/>
    <property type="match status" value="1"/>
</dbReference>
<accession>A0ABQ2N688</accession>
<sequence length="544" mass="56085">MLRKSGRLTDEDPDATVWTKLARTTLDGISVAPIGTPADLEGLATAGRPTREGAWDIRAQYDGPDAKAVNQAILADLNGGVTSLWIQLGAGLTAADVAPALEGVDLSIAPVVVDGGIEGAEALAALDGLHADSNLGADPLAVQLRGGAGADLGQVATVAKLAQQKGVRGVVVDATAAHDLGASDAQELGYALYAGVSYLRALVDAGLSVEEAAAQVELRIAATDEQFPTIAKFRAARRLWARVLELSGAAEEARVTRIHGVTSRPMLAKYDSYVNMLRTTVASFAAGVGGAEAVTVLPFDSALGVPDAFGRRIARNTSHLLIDESHVAKVADPAGGSYAVEKLTDDLARVAWDVLGEIETSGLDALTTKIAATVETREKQIAQRKRPLTGVTEFPNLGETLPERTPSPIADAVRRYGASFEALRDEPAAAPVFLATLGPVAHHTARATFITNLLAAGGIAVEAAGPTTDAADLTSKYAGQKVAVLAGTDKAYAEWGADAISALRDAGAAYVILAGKPGDLAVDDSAAMGVDALAFLNRTREALA</sequence>
<dbReference type="Gene3D" id="3.20.20.240">
    <property type="entry name" value="Methylmalonyl-CoA mutase"/>
    <property type="match status" value="1"/>
</dbReference>
<evidence type="ECO:0000256" key="1">
    <source>
        <dbReference type="ARBA" id="ARBA00011870"/>
    </source>
</evidence>
<dbReference type="InterPro" id="IPR016176">
    <property type="entry name" value="Cbl-dep_enz_cat"/>
</dbReference>
<dbReference type="EMBL" id="BMNI01000001">
    <property type="protein sequence ID" value="GGO84451.1"/>
    <property type="molecule type" value="Genomic_DNA"/>
</dbReference>
<keyword evidence="4" id="KW-1185">Reference proteome</keyword>
<proteinExistence type="predicted"/>
<organism evidence="3 4">
    <name type="scientific">Nocardioides phosphati</name>
    <dbReference type="NCBI Taxonomy" id="1867775"/>
    <lineage>
        <taxon>Bacteria</taxon>
        <taxon>Bacillati</taxon>
        <taxon>Actinomycetota</taxon>
        <taxon>Actinomycetes</taxon>
        <taxon>Propionibacteriales</taxon>
        <taxon>Nocardioidaceae</taxon>
        <taxon>Nocardioides</taxon>
    </lineage>
</organism>
<evidence type="ECO:0000313" key="4">
    <source>
        <dbReference type="Proteomes" id="UP000655410"/>
    </source>
</evidence>
<dbReference type="CDD" id="cd03677">
    <property type="entry name" value="MM_CoA_mutase_beta"/>
    <property type="match status" value="1"/>
</dbReference>
<name>A0ABQ2N688_9ACTN</name>
<comment type="caution">
    <text evidence="3">The sequence shown here is derived from an EMBL/GenBank/DDBJ whole genome shotgun (WGS) entry which is preliminary data.</text>
</comment>
<comment type="subunit">
    <text evidence="1">Heterodimer of an alpha and a beta chain.</text>
</comment>